<organism evidence="3 4">
    <name type="scientific">Monoglobus pectinilyticus</name>
    <dbReference type="NCBI Taxonomy" id="1981510"/>
    <lineage>
        <taxon>Bacteria</taxon>
        <taxon>Bacillati</taxon>
        <taxon>Bacillota</taxon>
        <taxon>Clostridia</taxon>
        <taxon>Monoglobales</taxon>
        <taxon>Monoglobaceae</taxon>
        <taxon>Monoglobus</taxon>
    </lineage>
</organism>
<dbReference type="SMART" id="SM00852">
    <property type="entry name" value="MoCF_biosynth"/>
    <property type="match status" value="1"/>
</dbReference>
<protein>
    <recommendedName>
        <fullName evidence="1">Putative competence-damage inducible protein</fullName>
    </recommendedName>
</protein>
<dbReference type="HAMAP" id="MF_00226_B">
    <property type="entry name" value="CinA_B"/>
    <property type="match status" value="1"/>
</dbReference>
<gene>
    <name evidence="1" type="primary">cinA</name>
    <name evidence="3" type="ORF">B9O19_01402</name>
</gene>
<dbReference type="Gene3D" id="3.90.950.20">
    <property type="entry name" value="CinA-like"/>
    <property type="match status" value="1"/>
</dbReference>
<evidence type="ECO:0000313" key="4">
    <source>
        <dbReference type="Proteomes" id="UP000235589"/>
    </source>
</evidence>
<dbReference type="NCBIfam" id="TIGR00199">
    <property type="entry name" value="PncC_domain"/>
    <property type="match status" value="1"/>
</dbReference>
<dbReference type="RefSeq" id="WP_102365761.1">
    <property type="nucleotide sequence ID" value="NZ_CP020991.1"/>
</dbReference>
<dbReference type="InterPro" id="IPR008135">
    <property type="entry name" value="Competence-induced_CinA"/>
</dbReference>
<keyword evidence="4" id="KW-1185">Reference proteome</keyword>
<dbReference type="PANTHER" id="PTHR13939:SF0">
    <property type="entry name" value="NMN AMIDOHYDROLASE-LIKE PROTEIN YFAY"/>
    <property type="match status" value="1"/>
</dbReference>
<evidence type="ECO:0000259" key="2">
    <source>
        <dbReference type="SMART" id="SM00852"/>
    </source>
</evidence>
<dbReference type="InterPro" id="IPR050101">
    <property type="entry name" value="CinA"/>
</dbReference>
<dbReference type="Proteomes" id="UP000235589">
    <property type="component" value="Chromosome"/>
</dbReference>
<evidence type="ECO:0000256" key="1">
    <source>
        <dbReference type="HAMAP-Rule" id="MF_00226"/>
    </source>
</evidence>
<dbReference type="CDD" id="cd00885">
    <property type="entry name" value="cinA"/>
    <property type="match status" value="1"/>
</dbReference>
<dbReference type="InterPro" id="IPR001453">
    <property type="entry name" value="MoaB/Mog_dom"/>
</dbReference>
<dbReference type="Pfam" id="PF02464">
    <property type="entry name" value="CinA"/>
    <property type="match status" value="1"/>
</dbReference>
<dbReference type="NCBIfam" id="TIGR00200">
    <property type="entry name" value="cinA_nterm"/>
    <property type="match status" value="1"/>
</dbReference>
<dbReference type="InterPro" id="IPR008136">
    <property type="entry name" value="CinA_C"/>
</dbReference>
<dbReference type="Gene3D" id="3.40.980.10">
    <property type="entry name" value="MoaB/Mog-like domain"/>
    <property type="match status" value="1"/>
</dbReference>
<dbReference type="InterPro" id="IPR036425">
    <property type="entry name" value="MoaB/Mog-like_dom_sf"/>
</dbReference>
<dbReference type="EMBL" id="CP020991">
    <property type="protein sequence ID" value="AUO19563.1"/>
    <property type="molecule type" value="Genomic_DNA"/>
</dbReference>
<reference evidence="3 4" key="1">
    <citation type="submission" date="2017-04" db="EMBL/GenBank/DDBJ databases">
        <title>Monoglobus pectinilyticus 14 draft genome.</title>
        <authorList>
            <person name="Kim C."/>
            <person name="Rosendale D.I."/>
            <person name="Kelly W.J."/>
            <person name="Tannock G.W."/>
            <person name="Patchett M.L."/>
            <person name="Jordens J.Z."/>
        </authorList>
    </citation>
    <scope>NUCLEOTIDE SEQUENCE [LARGE SCALE GENOMIC DNA]</scope>
    <source>
        <strain evidence="3 4">14</strain>
    </source>
</reference>
<feature type="domain" description="MoaB/Mog" evidence="2">
    <location>
        <begin position="4"/>
        <end position="171"/>
    </location>
</feature>
<dbReference type="SUPFAM" id="SSF53218">
    <property type="entry name" value="Molybdenum cofactor biosynthesis proteins"/>
    <property type="match status" value="1"/>
</dbReference>
<dbReference type="PIRSF" id="PIRSF006728">
    <property type="entry name" value="CinA"/>
    <property type="match status" value="1"/>
</dbReference>
<sequence length="421" mass="45730">MTFELLSVGTELLLGSIVNTNAQYLSRRLSELGFNVYYTTVVGDNPDRLKSALEIAAGRADAVITTGGLGPTVDDLTKETIAEYCGLKCVMDEESKERIINRFHKGNSYMPENNFKQAEMPEGCIILKNENGTAPGAIVEGEDCIFIMLPGPPSEMKPMFDNSVIPYLEKYSDGVIRSKSLLVFGYGESAVDEMLGDLMNNSKNPTVAPYAKTGQVELRITAKADTVQEAKEMLKPMEEKIISILGDKVYGRGIDNSMENVVVQLLRDKKLKVTCAESCTGGMVAEKITSVPGASECFDCGYVTYSNEQKTELLGVSAETLKSVGAVSEETALEMSKGALEKSGADIAVSITGIAGPEGGTDEKPVGLVYISVCTEDFHKAYKFNLTGERGMVRERAALYALDLIRRCALGIIDKEAEYIW</sequence>
<dbReference type="OrthoDB" id="9801454at2"/>
<dbReference type="NCBIfam" id="NF001813">
    <property type="entry name" value="PRK00549.1"/>
    <property type="match status" value="1"/>
</dbReference>
<dbReference type="Pfam" id="PF00994">
    <property type="entry name" value="MoCF_biosynth"/>
    <property type="match status" value="1"/>
</dbReference>
<comment type="similarity">
    <text evidence="1">Belongs to the CinA family.</text>
</comment>
<proteinExistence type="inferred from homology"/>
<dbReference type="SUPFAM" id="SSF142433">
    <property type="entry name" value="CinA-like"/>
    <property type="match status" value="1"/>
</dbReference>
<name>A0A2K9P2T5_9FIRM</name>
<dbReference type="Gene3D" id="3.30.70.2860">
    <property type="match status" value="1"/>
</dbReference>
<dbReference type="InterPro" id="IPR041424">
    <property type="entry name" value="CinA_KH"/>
</dbReference>
<evidence type="ECO:0000313" key="3">
    <source>
        <dbReference type="EMBL" id="AUO19563.1"/>
    </source>
</evidence>
<dbReference type="KEGG" id="mpec:B9O19_01402"/>
<accession>A0A2K9P2T5</accession>
<dbReference type="InterPro" id="IPR036653">
    <property type="entry name" value="CinA-like_C"/>
</dbReference>
<dbReference type="NCBIfam" id="TIGR00177">
    <property type="entry name" value="molyb_syn"/>
    <property type="match status" value="1"/>
</dbReference>
<dbReference type="PANTHER" id="PTHR13939">
    <property type="entry name" value="NICOTINAMIDE-NUCLEOTIDE AMIDOHYDROLASE PNCC"/>
    <property type="match status" value="1"/>
</dbReference>
<dbReference type="Pfam" id="PF18146">
    <property type="entry name" value="CinA_KH"/>
    <property type="match status" value="1"/>
</dbReference>
<dbReference type="AlphaFoldDB" id="A0A2K9P2T5"/>
<dbReference type="GeneID" id="98062802"/>